<proteinExistence type="predicted"/>
<dbReference type="SUPFAM" id="SSF103642">
    <property type="entry name" value="Sec-C motif"/>
    <property type="match status" value="1"/>
</dbReference>
<dbReference type="OrthoDB" id="432970at2759"/>
<dbReference type="Proteomes" id="UP000284375">
    <property type="component" value="Unassembled WGS sequence"/>
</dbReference>
<evidence type="ECO:0000313" key="1">
    <source>
        <dbReference type="EMBL" id="ROV94450.1"/>
    </source>
</evidence>
<protein>
    <submittedName>
        <fullName evidence="1">Uncharacterized protein</fullName>
    </submittedName>
</protein>
<gene>
    <name evidence="1" type="ORF">VSDG_05982</name>
</gene>
<dbReference type="InterPro" id="IPR004027">
    <property type="entry name" value="SEC_C_motif"/>
</dbReference>
<evidence type="ECO:0000313" key="2">
    <source>
        <dbReference type="Proteomes" id="UP000284375"/>
    </source>
</evidence>
<accession>A0A423VTT6</accession>
<dbReference type="Gene3D" id="3.10.450.50">
    <property type="match status" value="1"/>
</dbReference>
<sequence>MAHMTPENEAAFLARLHPDQYEAYVYAFKRELARSPSAEYQQLARVDRNLRMLEELDNLMLTEDHLVSELDEWDWIREVYRDVMNPNGLTQPLSEALMHTEIVAKLEAMLVEVRNEIRKLVAQRPDWKQTMQSLANNESIGSIRRAVAVNILEAIEQPGILSDIVEKPRRDQLCPCGSHLKYKKCCGKDSE</sequence>
<name>A0A423VTT6_CYTCH</name>
<reference evidence="1 2" key="1">
    <citation type="submission" date="2015-09" db="EMBL/GenBank/DDBJ databases">
        <title>Host preference determinants of Valsa canker pathogens revealed by comparative genomics.</title>
        <authorList>
            <person name="Yin Z."/>
            <person name="Huang L."/>
        </authorList>
    </citation>
    <scope>NUCLEOTIDE SEQUENCE [LARGE SCALE GENOMIC DNA]</scope>
    <source>
        <strain evidence="1 2">YSFL</strain>
    </source>
</reference>
<organism evidence="1 2">
    <name type="scientific">Cytospora chrysosperma</name>
    <name type="common">Cytospora canker fungus</name>
    <name type="synonym">Sphaeria chrysosperma</name>
    <dbReference type="NCBI Taxonomy" id="252740"/>
    <lineage>
        <taxon>Eukaryota</taxon>
        <taxon>Fungi</taxon>
        <taxon>Dikarya</taxon>
        <taxon>Ascomycota</taxon>
        <taxon>Pezizomycotina</taxon>
        <taxon>Sordariomycetes</taxon>
        <taxon>Sordariomycetidae</taxon>
        <taxon>Diaporthales</taxon>
        <taxon>Cytosporaceae</taxon>
        <taxon>Cytospora</taxon>
    </lineage>
</organism>
<keyword evidence="2" id="KW-1185">Reference proteome</keyword>
<dbReference type="EMBL" id="LJZO01000028">
    <property type="protein sequence ID" value="ROV94450.1"/>
    <property type="molecule type" value="Genomic_DNA"/>
</dbReference>
<dbReference type="Pfam" id="PF02810">
    <property type="entry name" value="SEC-C"/>
    <property type="match status" value="1"/>
</dbReference>
<comment type="caution">
    <text evidence="1">The sequence shown here is derived from an EMBL/GenBank/DDBJ whole genome shotgun (WGS) entry which is preliminary data.</text>
</comment>
<dbReference type="AlphaFoldDB" id="A0A423VTT6"/>